<protein>
    <recommendedName>
        <fullName evidence="2">DUF4502 domain-containing protein</fullName>
    </recommendedName>
</protein>
<evidence type="ECO:0000313" key="3">
    <source>
        <dbReference type="EMBL" id="KAB0359046.1"/>
    </source>
</evidence>
<feature type="compositionally biased region" description="Basic and acidic residues" evidence="1">
    <location>
        <begin position="100"/>
        <end position="113"/>
    </location>
</feature>
<reference evidence="3 4" key="1">
    <citation type="submission" date="2019-06" db="EMBL/GenBank/DDBJ databases">
        <title>Discovery of a novel chromosome fission-fusion reversal in muntjac.</title>
        <authorList>
            <person name="Mudd A.B."/>
            <person name="Bredeson J.V."/>
            <person name="Baum R."/>
            <person name="Hockemeyer D."/>
            <person name="Rokhsar D.S."/>
        </authorList>
    </citation>
    <scope>NUCLEOTIDE SEQUENCE [LARGE SCALE GENOMIC DNA]</scope>
    <source>
        <strain evidence="3">UTSW_UCB_Mm</strain>
        <tissue evidence="3">Fibroblast cell line</tissue>
    </source>
</reference>
<gene>
    <name evidence="3" type="ORF">FD754_003202</name>
</gene>
<feature type="non-terminal residue" evidence="3">
    <location>
        <position position="1"/>
    </location>
</feature>
<dbReference type="GO" id="GO:0000228">
    <property type="term" value="C:nuclear chromosome"/>
    <property type="evidence" value="ECO:0007669"/>
    <property type="project" value="TreeGrafter"/>
</dbReference>
<keyword evidence="4" id="KW-1185">Reference proteome</keyword>
<feature type="compositionally biased region" description="Basic and acidic residues" evidence="1">
    <location>
        <begin position="56"/>
        <end position="77"/>
    </location>
</feature>
<dbReference type="Pfam" id="PF14950">
    <property type="entry name" value="DUF4502"/>
    <property type="match status" value="1"/>
</dbReference>
<dbReference type="GO" id="GO:0070202">
    <property type="term" value="P:regulation of establishment of protein localization to chromosome"/>
    <property type="evidence" value="ECO:0007669"/>
    <property type="project" value="TreeGrafter"/>
</dbReference>
<evidence type="ECO:0000313" key="4">
    <source>
        <dbReference type="Proteomes" id="UP000326458"/>
    </source>
</evidence>
<evidence type="ECO:0000256" key="1">
    <source>
        <dbReference type="SAM" id="MobiDB-lite"/>
    </source>
</evidence>
<accession>A0A5N3WFI7</accession>
<evidence type="ECO:0000259" key="2">
    <source>
        <dbReference type="Pfam" id="PF14950"/>
    </source>
</evidence>
<dbReference type="PANTHER" id="PTHR34347">
    <property type="entry name" value="DNA REPAIR-SCAFFOLDING PROTEIN SPIDR"/>
    <property type="match status" value="1"/>
</dbReference>
<dbReference type="AlphaFoldDB" id="A0A5N3WFI7"/>
<dbReference type="InterPro" id="IPR053054">
    <property type="entry name" value="DNA_repair-scaffolding"/>
</dbReference>
<dbReference type="PANTHER" id="PTHR34347:SF1">
    <property type="entry name" value="DNA REPAIR-SCAFFOLDING PROTEIN"/>
    <property type="match status" value="1"/>
</dbReference>
<dbReference type="GO" id="GO:0005654">
    <property type="term" value="C:nucleoplasm"/>
    <property type="evidence" value="ECO:0007669"/>
    <property type="project" value="TreeGrafter"/>
</dbReference>
<comment type="caution">
    <text evidence="3">The sequence shown here is derived from an EMBL/GenBank/DDBJ whole genome shotgun (WGS) entry which is preliminary data.</text>
</comment>
<dbReference type="GO" id="GO:0000724">
    <property type="term" value="P:double-strand break repair via homologous recombination"/>
    <property type="evidence" value="ECO:0007669"/>
    <property type="project" value="TreeGrafter"/>
</dbReference>
<feature type="region of interest" description="Disordered" evidence="1">
    <location>
        <begin position="48"/>
        <end position="117"/>
    </location>
</feature>
<dbReference type="InterPro" id="IPR028026">
    <property type="entry name" value="DUF4502"/>
</dbReference>
<proteinExistence type="predicted"/>
<feature type="domain" description="DUF4502" evidence="2">
    <location>
        <begin position="1"/>
        <end position="176"/>
    </location>
</feature>
<name>A0A5N3WFI7_MUNMU</name>
<organism evidence="3 4">
    <name type="scientific">Muntiacus muntjak</name>
    <name type="common">Barking deer</name>
    <name type="synonym">Indian muntjac</name>
    <dbReference type="NCBI Taxonomy" id="9888"/>
    <lineage>
        <taxon>Eukaryota</taxon>
        <taxon>Metazoa</taxon>
        <taxon>Chordata</taxon>
        <taxon>Craniata</taxon>
        <taxon>Vertebrata</taxon>
        <taxon>Euteleostomi</taxon>
        <taxon>Mammalia</taxon>
        <taxon>Eutheria</taxon>
        <taxon>Laurasiatheria</taxon>
        <taxon>Artiodactyla</taxon>
        <taxon>Ruminantia</taxon>
        <taxon>Pecora</taxon>
        <taxon>Cervidae</taxon>
        <taxon>Muntiacinae</taxon>
        <taxon>Muntiacus</taxon>
    </lineage>
</organism>
<sequence>RKRNWDEEYPSFPGESPLTCRRAGLRTAGALASLSESWLRCGEGFLKSPGTPSLTAEKKTTTEKHLELSCRPKKEPTTSKSTGGLAAITWSSSGSDLSDEDKTTFKSQRDNGHHSKTGRYDLQVIDWEIDSEREDACECDEFEDRESVVEISDCASGASSRSLTPEGTPPELPKFLENLKNILLKYS</sequence>
<dbReference type="EMBL" id="VCEA01000001">
    <property type="protein sequence ID" value="KAB0359046.1"/>
    <property type="molecule type" value="Genomic_DNA"/>
</dbReference>
<dbReference type="Proteomes" id="UP000326458">
    <property type="component" value="Unassembled WGS sequence"/>
</dbReference>